<dbReference type="InterPro" id="IPR013783">
    <property type="entry name" value="Ig-like_fold"/>
</dbReference>
<accession>C5BU38</accession>
<dbReference type="Gene3D" id="2.60.40.10">
    <property type="entry name" value="Immunoglobulins"/>
    <property type="match status" value="1"/>
</dbReference>
<protein>
    <submittedName>
        <fullName evidence="2">Lipoprotein</fullName>
    </submittedName>
</protein>
<dbReference type="KEGG" id="ttu:TERTU_1696"/>
<dbReference type="SUPFAM" id="SSF63825">
    <property type="entry name" value="YWTD domain"/>
    <property type="match status" value="1"/>
</dbReference>
<feature type="chain" id="PRO_5002948940" evidence="1">
    <location>
        <begin position="30"/>
        <end position="772"/>
    </location>
</feature>
<evidence type="ECO:0000256" key="1">
    <source>
        <dbReference type="SAM" id="SignalP"/>
    </source>
</evidence>
<dbReference type="Proteomes" id="UP000009080">
    <property type="component" value="Chromosome"/>
</dbReference>
<sequence length="772" mass="81805">MLSSYSTRFSRSLKALLVSTTLITLVACGGDDNGGVDPSASPTPTVAPSVTPTPTMAPTITPTPFPPTPVPDTSPEAFTFTLEQPTYARSAEVLTNTVTIAGINTQAPLVVSAGAEYSIASGDFTAGNTTIANGQTLQIKTQAGAEFSDEVAITVSVGDYETSFTVVTVPQDITPEPFSFAPKTDVDLAMAYTASATITGINDAAPISVSNGEYAIGDGDFTSAAGTIESGETVTVKVLSSTNFSTETAAVLDIGGVKGTLAVTTLAQDIEPDAFSFESVMDADLNTVYSADAITISGINDAAPIVVADGEYAINDQPFTSEEGTVQAGDNVVLRLTSAATANTVAMATLTIGGIANSFSVTTVKDLQAPTAKIAFPPPTAKTANTSVMVRGSAEDNLSQITDLKIFVNGQDSGATIESTDNFATWRTQLDLLEGDNAITIVVTDEAGNVNTEAAAVNMRKEEYDIPFPHEGTVFDLSRTVVLDDTGRNPRLLIGRRFYDGKIRSVDLLTGARSELTITGLPTDHTITESMALDKETNALYVLSTAPGDQIIYRVDLASLEVTHFLSLADKLTAPDKISLRRMLVDRETQDHPRILIAMVFENAIGSVDLDLTEFSIFSSNTIPNAALPFDEPTDIKLVPGTRRLLATNLANGQILEIDPDTGTRSLFVDAAASTETSSWASATAIAFDVYHGRNRAIFAGYRNNDTLLAVDLENRAAELFSDLDLNNDFVENKAITIHPEYDFAFIFDNVEDAIFAVDLVSGQRVIITKSE</sequence>
<organism evidence="2 3">
    <name type="scientific">Teredinibacter turnerae (strain ATCC 39867 / T7901)</name>
    <dbReference type="NCBI Taxonomy" id="377629"/>
    <lineage>
        <taxon>Bacteria</taxon>
        <taxon>Pseudomonadati</taxon>
        <taxon>Pseudomonadota</taxon>
        <taxon>Gammaproteobacteria</taxon>
        <taxon>Cellvibrionales</taxon>
        <taxon>Cellvibrionaceae</taxon>
        <taxon>Teredinibacter</taxon>
    </lineage>
</organism>
<dbReference type="eggNOG" id="COG3391">
    <property type="taxonomic scope" value="Bacteria"/>
</dbReference>
<name>C5BU38_TERTT</name>
<proteinExistence type="predicted"/>
<keyword evidence="2" id="KW-0449">Lipoprotein</keyword>
<dbReference type="AlphaFoldDB" id="C5BU38"/>
<dbReference type="HOGENOM" id="CLU_362054_0_0_6"/>
<keyword evidence="1" id="KW-0732">Signal</keyword>
<gene>
    <name evidence="2" type="ordered locus">TERTU_1696</name>
</gene>
<evidence type="ECO:0000313" key="3">
    <source>
        <dbReference type="Proteomes" id="UP000009080"/>
    </source>
</evidence>
<feature type="signal peptide" evidence="1">
    <location>
        <begin position="1"/>
        <end position="29"/>
    </location>
</feature>
<evidence type="ECO:0000313" key="2">
    <source>
        <dbReference type="EMBL" id="ACR11226.1"/>
    </source>
</evidence>
<reference evidence="2 3" key="1">
    <citation type="journal article" date="2009" name="PLoS ONE">
        <title>The complete genome of Teredinibacter turnerae T7901: an intracellular endosymbiont of marine wood-boring bivalves (shipworms).</title>
        <authorList>
            <person name="Yang J.C."/>
            <person name="Madupu R."/>
            <person name="Durkin A.S."/>
            <person name="Ekborg N.A."/>
            <person name="Pedamallu C.S."/>
            <person name="Hostetler J.B."/>
            <person name="Radune D."/>
            <person name="Toms B.S."/>
            <person name="Henrissat B."/>
            <person name="Coutinho P.M."/>
            <person name="Schwarz S."/>
            <person name="Field L."/>
            <person name="Trindade-Silva A.E."/>
            <person name="Soares C.A.G."/>
            <person name="Elshahawi S."/>
            <person name="Hanora A."/>
            <person name="Schmidt E.W."/>
            <person name="Haygood M.G."/>
            <person name="Posfai J."/>
            <person name="Benner J."/>
            <person name="Madinger C."/>
            <person name="Nove J."/>
            <person name="Anton B."/>
            <person name="Chaudhary K."/>
            <person name="Foster J."/>
            <person name="Holman A."/>
            <person name="Kumar S."/>
            <person name="Lessard P.A."/>
            <person name="Luyten Y.A."/>
            <person name="Slatko B."/>
            <person name="Wood N."/>
            <person name="Wu B."/>
            <person name="Teplitski M."/>
            <person name="Mougous J.D."/>
            <person name="Ward N."/>
            <person name="Eisen J.A."/>
            <person name="Badger J.H."/>
            <person name="Distel D.L."/>
        </authorList>
    </citation>
    <scope>NUCLEOTIDE SEQUENCE [LARGE SCALE GENOMIC DNA]</scope>
    <source>
        <strain evidence="3">ATCC 39867 / T7901</strain>
    </source>
</reference>
<dbReference type="STRING" id="377629.TERTU_1696"/>
<keyword evidence="3" id="KW-1185">Reference proteome</keyword>
<dbReference type="EMBL" id="CP001614">
    <property type="protein sequence ID" value="ACR11226.1"/>
    <property type="molecule type" value="Genomic_DNA"/>
</dbReference>